<dbReference type="InterPro" id="IPR007274">
    <property type="entry name" value="Cop_transporter"/>
</dbReference>
<dbReference type="OrthoDB" id="161814at2759"/>
<comment type="subcellular location">
    <subcellularLocation>
        <location evidence="4">Membrane</location>
        <topology evidence="4">Multi-pass membrane protein</topology>
    </subcellularLocation>
</comment>
<evidence type="ECO:0000256" key="3">
    <source>
        <dbReference type="ARBA" id="ARBA00023136"/>
    </source>
</evidence>
<sequence length="197" mass="22361">MSGHDHGMMSTTTVDPHAGHNHHNHMNVTSSMSTTGHNHGDMDHSGSSHQMMMVMHAGLKEIIVFPGWKTQTLSELIGSCVALMFIAILYEGLKLVRDKVTEKKIFNHKRGKIDINDSKGEIGRIKSRPSYFESLLSLDHLIHTILHVLQFTISYFIMLAFMTYNYWLCLSILIGIGIGFFFFGLRRSKIDLNEDCH</sequence>
<organism evidence="6 7">
    <name type="scientific">Brachionus calyciflorus</name>
    <dbReference type="NCBI Taxonomy" id="104777"/>
    <lineage>
        <taxon>Eukaryota</taxon>
        <taxon>Metazoa</taxon>
        <taxon>Spiralia</taxon>
        <taxon>Gnathifera</taxon>
        <taxon>Rotifera</taxon>
        <taxon>Eurotatoria</taxon>
        <taxon>Monogononta</taxon>
        <taxon>Pseudotrocha</taxon>
        <taxon>Ploima</taxon>
        <taxon>Brachionidae</taxon>
        <taxon>Brachionus</taxon>
    </lineage>
</organism>
<keyword evidence="3 4" id="KW-0472">Membrane</keyword>
<comment type="similarity">
    <text evidence="4">Belongs to the copper transporter (Ctr) (TC 1.A.56) family. SLC31A subfamily.</text>
</comment>
<keyword evidence="4" id="KW-0406">Ion transport</keyword>
<keyword evidence="7" id="KW-1185">Reference proteome</keyword>
<evidence type="ECO:0000256" key="2">
    <source>
        <dbReference type="ARBA" id="ARBA00022989"/>
    </source>
</evidence>
<reference evidence="6" key="1">
    <citation type="submission" date="2021-02" db="EMBL/GenBank/DDBJ databases">
        <authorList>
            <person name="Nowell W R."/>
        </authorList>
    </citation>
    <scope>NUCLEOTIDE SEQUENCE</scope>
    <source>
        <strain evidence="6">Ploen Becks lab</strain>
    </source>
</reference>
<dbReference type="GO" id="GO:0005375">
    <property type="term" value="F:copper ion transmembrane transporter activity"/>
    <property type="evidence" value="ECO:0007669"/>
    <property type="project" value="UniProtKB-UniRule"/>
</dbReference>
<feature type="transmembrane region" description="Helical" evidence="4">
    <location>
        <begin position="164"/>
        <end position="185"/>
    </location>
</feature>
<proteinExistence type="inferred from homology"/>
<dbReference type="AlphaFoldDB" id="A0A814CZ81"/>
<evidence type="ECO:0000256" key="1">
    <source>
        <dbReference type="ARBA" id="ARBA00022692"/>
    </source>
</evidence>
<dbReference type="EMBL" id="CAJNOC010002736">
    <property type="protein sequence ID" value="CAF0948920.1"/>
    <property type="molecule type" value="Genomic_DNA"/>
</dbReference>
<dbReference type="PANTHER" id="PTHR12483">
    <property type="entry name" value="SOLUTE CARRIER FAMILY 31 COPPER TRANSPORTERS"/>
    <property type="match status" value="1"/>
</dbReference>
<dbReference type="Proteomes" id="UP000663879">
    <property type="component" value="Unassembled WGS sequence"/>
</dbReference>
<gene>
    <name evidence="6" type="ORF">OXX778_LOCUS13834</name>
</gene>
<comment type="caution">
    <text evidence="6">The sequence shown here is derived from an EMBL/GenBank/DDBJ whole genome shotgun (WGS) entry which is preliminary data.</text>
</comment>
<evidence type="ECO:0000313" key="7">
    <source>
        <dbReference type="Proteomes" id="UP000663879"/>
    </source>
</evidence>
<feature type="region of interest" description="Disordered" evidence="5">
    <location>
        <begin position="1"/>
        <end position="26"/>
    </location>
</feature>
<accession>A0A814CZ81</accession>
<keyword evidence="1 4" id="KW-0812">Transmembrane</keyword>
<keyword evidence="4" id="KW-0813">Transport</keyword>
<evidence type="ECO:0000313" key="6">
    <source>
        <dbReference type="EMBL" id="CAF0948920.1"/>
    </source>
</evidence>
<dbReference type="PANTHER" id="PTHR12483:SF115">
    <property type="entry name" value="COPPER TRANSPORT PROTEIN"/>
    <property type="match status" value="1"/>
</dbReference>
<keyword evidence="4" id="KW-0186">Copper</keyword>
<name>A0A814CZ81_9BILA</name>
<keyword evidence="2 4" id="KW-1133">Transmembrane helix</keyword>
<protein>
    <recommendedName>
        <fullName evidence="4">Copper transport protein</fullName>
    </recommendedName>
</protein>
<evidence type="ECO:0000256" key="5">
    <source>
        <dbReference type="SAM" id="MobiDB-lite"/>
    </source>
</evidence>
<dbReference type="GO" id="GO:0016020">
    <property type="term" value="C:membrane"/>
    <property type="evidence" value="ECO:0007669"/>
    <property type="project" value="UniProtKB-SubCell"/>
</dbReference>
<evidence type="ECO:0000256" key="4">
    <source>
        <dbReference type="RuleBase" id="RU367022"/>
    </source>
</evidence>
<keyword evidence="4" id="KW-0187">Copper transport</keyword>
<dbReference type="Pfam" id="PF04145">
    <property type="entry name" value="Ctr"/>
    <property type="match status" value="1"/>
</dbReference>